<feature type="coiled-coil region" evidence="2">
    <location>
        <begin position="398"/>
        <end position="442"/>
    </location>
</feature>
<dbReference type="PANTHER" id="PTHR12484:SF4">
    <property type="entry name" value="A-KINASE ANCHOR PROTEIN 17A"/>
    <property type="match status" value="1"/>
</dbReference>
<feature type="region of interest" description="Disordered" evidence="3">
    <location>
        <begin position="353"/>
        <end position="376"/>
    </location>
</feature>
<proteinExistence type="predicted"/>
<accession>A0A914CZU5</accession>
<feature type="region of interest" description="Disordered" evidence="3">
    <location>
        <begin position="507"/>
        <end position="526"/>
    </location>
</feature>
<dbReference type="InterPro" id="IPR035979">
    <property type="entry name" value="RBD_domain_sf"/>
</dbReference>
<dbReference type="AlphaFoldDB" id="A0A914CZU5"/>
<evidence type="ECO:0000313" key="5">
    <source>
        <dbReference type="Proteomes" id="UP000887540"/>
    </source>
</evidence>
<evidence type="ECO:0000256" key="2">
    <source>
        <dbReference type="SAM" id="Coils"/>
    </source>
</evidence>
<dbReference type="InterPro" id="IPR000504">
    <property type="entry name" value="RRM_dom"/>
</dbReference>
<reference evidence="6" key="1">
    <citation type="submission" date="2022-11" db="UniProtKB">
        <authorList>
            <consortium name="WormBaseParasite"/>
        </authorList>
    </citation>
    <scope>IDENTIFICATION</scope>
</reference>
<dbReference type="PROSITE" id="PS50102">
    <property type="entry name" value="RRM"/>
    <property type="match status" value="1"/>
</dbReference>
<feature type="domain" description="RRM" evidence="4">
    <location>
        <begin position="215"/>
        <end position="329"/>
    </location>
</feature>
<evidence type="ECO:0000256" key="3">
    <source>
        <dbReference type="SAM" id="MobiDB-lite"/>
    </source>
</evidence>
<evidence type="ECO:0000313" key="6">
    <source>
        <dbReference type="WBParaSite" id="ACRNAN_scaffold1581.g8843.t2"/>
    </source>
</evidence>
<feature type="compositionally biased region" description="Basic residues" evidence="3">
    <location>
        <begin position="517"/>
        <end position="526"/>
    </location>
</feature>
<name>A0A914CZU5_9BILA</name>
<protein>
    <submittedName>
        <fullName evidence="6">RRM domain-containing protein</fullName>
    </submittedName>
</protein>
<evidence type="ECO:0000256" key="1">
    <source>
        <dbReference type="PROSITE-ProRule" id="PRU00176"/>
    </source>
</evidence>
<dbReference type="PANTHER" id="PTHR12484">
    <property type="entry name" value="B-LYMPHOCYTE ANTIGEN-RELATED"/>
    <property type="match status" value="1"/>
</dbReference>
<dbReference type="SUPFAM" id="SSF54928">
    <property type="entry name" value="RNA-binding domain, RBD"/>
    <property type="match status" value="1"/>
</dbReference>
<organism evidence="5 6">
    <name type="scientific">Acrobeloides nanus</name>
    <dbReference type="NCBI Taxonomy" id="290746"/>
    <lineage>
        <taxon>Eukaryota</taxon>
        <taxon>Metazoa</taxon>
        <taxon>Ecdysozoa</taxon>
        <taxon>Nematoda</taxon>
        <taxon>Chromadorea</taxon>
        <taxon>Rhabditida</taxon>
        <taxon>Tylenchina</taxon>
        <taxon>Cephalobomorpha</taxon>
        <taxon>Cephaloboidea</taxon>
        <taxon>Cephalobidae</taxon>
        <taxon>Acrobeloides</taxon>
    </lineage>
</organism>
<dbReference type="WBParaSite" id="ACRNAN_scaffold1581.g8843.t2">
    <property type="protein sequence ID" value="ACRNAN_scaffold1581.g8843.t2"/>
    <property type="gene ID" value="ACRNAN_scaffold1581.g8843"/>
</dbReference>
<dbReference type="GO" id="GO:0003723">
    <property type="term" value="F:RNA binding"/>
    <property type="evidence" value="ECO:0007669"/>
    <property type="project" value="UniProtKB-UniRule"/>
</dbReference>
<evidence type="ECO:0000259" key="4">
    <source>
        <dbReference type="PROSITE" id="PS50102"/>
    </source>
</evidence>
<dbReference type="Gene3D" id="3.30.70.330">
    <property type="match status" value="1"/>
</dbReference>
<dbReference type="Proteomes" id="UP000887540">
    <property type="component" value="Unplaced"/>
</dbReference>
<keyword evidence="5" id="KW-1185">Reference proteome</keyword>
<dbReference type="Pfam" id="PF25015">
    <property type="entry name" value="RBD_AKAP-17A"/>
    <property type="match status" value="1"/>
</dbReference>
<dbReference type="InterPro" id="IPR056852">
    <property type="entry name" value="AK17A/B"/>
</dbReference>
<sequence>MYVAKCFVRHQKETQPPPDSTTMLVPRILSRWDKGGNEGEEKKEDELIQENSEKEIGNKMTITLKNLEPEDEASTSIGLIPFYTAMDVYLKPIYSIKIRVILPRLRQAQVGQSISNWDLKEKIKKLASPIELINIKVSQSTLEEVEFISSLKNDQDLKRAVELLHDCQFRALGFTEQLKLSVEEGTSDFPTRAEWDKFFREAEDMDERVPGERPDTVYIGGLPHDWFQPKKSYNLEDTMEEIMSEYGEIRKIDIPQSDLYRKQMDQEISGLRMSWWTLGSEPFFEAYVQYTEYKGFVNAMNTLHGKQLIRKMPSGKLQEASLKVDFDRTKHLTDKKILLRSLKRSCIQYQMEVKQKKEDSKPTKEDNSEKRQKEQQKIARRILREEKRRQKIEKIKQEAFLRKKLKRKRKEIEKIKQEAFLRKKLKRKRKEVKSKRKIESKRLLEYIFDYHFKKFEAKAREKESKDIMLQLSEYVKQNGLDDEDRLRENLLRGKELRLRAKMAQKVLNEVENESSTKRKRKPKLQN</sequence>
<keyword evidence="1" id="KW-0694">RNA-binding</keyword>
<dbReference type="InterPro" id="IPR012677">
    <property type="entry name" value="Nucleotide-bd_a/b_plait_sf"/>
</dbReference>
<keyword evidence="2" id="KW-0175">Coiled coil</keyword>